<dbReference type="InterPro" id="IPR001969">
    <property type="entry name" value="Aspartic_peptidase_AS"/>
</dbReference>
<organism evidence="7 8">
    <name type="scientific">Dillenia turbinata</name>
    <dbReference type="NCBI Taxonomy" id="194707"/>
    <lineage>
        <taxon>Eukaryota</taxon>
        <taxon>Viridiplantae</taxon>
        <taxon>Streptophyta</taxon>
        <taxon>Embryophyta</taxon>
        <taxon>Tracheophyta</taxon>
        <taxon>Spermatophyta</taxon>
        <taxon>Magnoliopsida</taxon>
        <taxon>eudicotyledons</taxon>
        <taxon>Gunneridae</taxon>
        <taxon>Pentapetalae</taxon>
        <taxon>Dilleniales</taxon>
        <taxon>Dilleniaceae</taxon>
        <taxon>Dillenia</taxon>
    </lineage>
</organism>
<feature type="active site" evidence="2">
    <location>
        <position position="359"/>
    </location>
</feature>
<dbReference type="Pfam" id="PF14541">
    <property type="entry name" value="TAXi_C"/>
    <property type="match status" value="1"/>
</dbReference>
<evidence type="ECO:0000256" key="2">
    <source>
        <dbReference type="PIRSR" id="PIRSR601461-1"/>
    </source>
</evidence>
<dbReference type="SUPFAM" id="SSF50630">
    <property type="entry name" value="Acid proteases"/>
    <property type="match status" value="1"/>
</dbReference>
<evidence type="ECO:0000256" key="1">
    <source>
        <dbReference type="ARBA" id="ARBA00007447"/>
    </source>
</evidence>
<dbReference type="GO" id="GO:0016798">
    <property type="term" value="F:hydrolase activity, acting on glycosyl bonds"/>
    <property type="evidence" value="ECO:0007669"/>
    <property type="project" value="UniProtKB-KW"/>
</dbReference>
<dbReference type="InterPro" id="IPR021109">
    <property type="entry name" value="Peptidase_aspartic_dom_sf"/>
</dbReference>
<dbReference type="PROSITE" id="PS51767">
    <property type="entry name" value="PEPTIDASE_A1"/>
    <property type="match status" value="1"/>
</dbReference>
<feature type="chain" id="PRO_5042981474" evidence="5">
    <location>
        <begin position="23"/>
        <end position="479"/>
    </location>
</feature>
<accession>A0AAN8Z3L8</accession>
<evidence type="ECO:0000259" key="6">
    <source>
        <dbReference type="PROSITE" id="PS51767"/>
    </source>
</evidence>
<dbReference type="GO" id="GO:0006508">
    <property type="term" value="P:proteolysis"/>
    <property type="evidence" value="ECO:0007669"/>
    <property type="project" value="UniProtKB-KW"/>
</dbReference>
<keyword evidence="7" id="KW-0858">Xylan degradation</keyword>
<dbReference type="GO" id="GO:0004190">
    <property type="term" value="F:aspartic-type endopeptidase activity"/>
    <property type="evidence" value="ECO:0007669"/>
    <property type="project" value="UniProtKB-KW"/>
</dbReference>
<dbReference type="InterPro" id="IPR032861">
    <property type="entry name" value="TAXi_N"/>
</dbReference>
<evidence type="ECO:0000313" key="7">
    <source>
        <dbReference type="EMBL" id="KAK6925229.1"/>
    </source>
</evidence>
<reference evidence="7 8" key="1">
    <citation type="submission" date="2023-12" db="EMBL/GenBank/DDBJ databases">
        <title>A high-quality genome assembly for Dillenia turbinata (Dilleniales).</title>
        <authorList>
            <person name="Chanderbali A."/>
        </authorList>
    </citation>
    <scope>NUCLEOTIDE SEQUENCE [LARGE SCALE GENOMIC DNA]</scope>
    <source>
        <strain evidence="7">LSX21</strain>
        <tissue evidence="7">Leaf</tissue>
    </source>
</reference>
<feature type="signal peptide" evidence="5">
    <location>
        <begin position="1"/>
        <end position="22"/>
    </location>
</feature>
<keyword evidence="7" id="KW-0624">Polysaccharide degradation</keyword>
<dbReference type="InterPro" id="IPR001461">
    <property type="entry name" value="Aspartic_peptidase_A1"/>
</dbReference>
<keyword evidence="7" id="KW-0119">Carbohydrate metabolism</keyword>
<evidence type="ECO:0000256" key="4">
    <source>
        <dbReference type="SAM" id="MobiDB-lite"/>
    </source>
</evidence>
<keyword evidence="7" id="KW-0326">Glycosidase</keyword>
<dbReference type="Pfam" id="PF14543">
    <property type="entry name" value="TAXi_N"/>
    <property type="match status" value="1"/>
</dbReference>
<evidence type="ECO:0000256" key="3">
    <source>
        <dbReference type="RuleBase" id="RU000454"/>
    </source>
</evidence>
<keyword evidence="3" id="KW-0064">Aspartyl protease</keyword>
<proteinExistence type="inferred from homology"/>
<name>A0AAN8Z3L8_9MAGN</name>
<protein>
    <submittedName>
        <fullName evidence="7">Xylanase inhibitor, C-terminal</fullName>
    </submittedName>
</protein>
<gene>
    <name evidence="7" type="ORF">RJ641_009555</name>
</gene>
<keyword evidence="3 7" id="KW-0378">Hydrolase</keyword>
<dbReference type="AlphaFoldDB" id="A0AAN8Z3L8"/>
<feature type="active site" evidence="2">
    <location>
        <position position="159"/>
    </location>
</feature>
<dbReference type="Gene3D" id="2.40.70.10">
    <property type="entry name" value="Acid Proteases"/>
    <property type="match status" value="2"/>
</dbReference>
<comment type="caution">
    <text evidence="7">The sequence shown here is derived from an EMBL/GenBank/DDBJ whole genome shotgun (WGS) entry which is preliminary data.</text>
</comment>
<dbReference type="PRINTS" id="PR00792">
    <property type="entry name" value="PEPSIN"/>
</dbReference>
<dbReference type="InterPro" id="IPR032799">
    <property type="entry name" value="TAXi_C"/>
</dbReference>
<feature type="compositionally biased region" description="Low complexity" evidence="4">
    <location>
        <begin position="57"/>
        <end position="70"/>
    </location>
</feature>
<evidence type="ECO:0000313" key="8">
    <source>
        <dbReference type="Proteomes" id="UP001370490"/>
    </source>
</evidence>
<sequence>MAVTKNLLLVRIFSLLFTAVLSLSSPYSFDTLDVPSSIQKTLDVLSFTTHQSEAATSSSSSSSSSPSLPLHPRDSLFQPQHKDYRSLTLSRLARDSARVDSLNLRLQLALDNVNNSGQTVVQPEVLSSPVVPGTGEGSGQYYTRVGIGSPVKKFYMVIDTGSDVNWLQCKPCSSCYPQSDPIFNPSKSTSYSPLSCNTSTCRSLDSHGCRKGTCQFKVSYADESRAVGEFATETVSFGRSGKVNNVAIGCGRDNKGLFFGAAGLFGLGRGSLSLPAQIKATSFSYCLVNHDSRSWSTLDFNSSMGANSVRGPLIKNKNPILDTLYYVGMSGMSVGGKPVSIPTSVFQIDDSGRGGIIVDTGTTISRLPASAYKSLRDAFAKHTKDLPSATGPSPLDTCYNLTSFKSVKFPTVSFDFSNGKSVSLPLTNYLLPVDSEGTFCFAFAPMKGILSIIGDVQMQGARLSFDLKNSVIGFERNSC</sequence>
<keyword evidence="5" id="KW-0732">Signal</keyword>
<keyword evidence="8" id="KW-1185">Reference proteome</keyword>
<comment type="similarity">
    <text evidence="1 3">Belongs to the peptidase A1 family.</text>
</comment>
<dbReference type="PROSITE" id="PS00141">
    <property type="entry name" value="ASP_PROTEASE"/>
    <property type="match status" value="2"/>
</dbReference>
<dbReference type="GO" id="GO:0045493">
    <property type="term" value="P:xylan catabolic process"/>
    <property type="evidence" value="ECO:0007669"/>
    <property type="project" value="UniProtKB-KW"/>
</dbReference>
<dbReference type="Proteomes" id="UP001370490">
    <property type="component" value="Unassembled WGS sequence"/>
</dbReference>
<dbReference type="PANTHER" id="PTHR13683:SF274">
    <property type="entry name" value="PROTEIN ASPARTIC PROTEASE IN GUARD CELL 1"/>
    <property type="match status" value="1"/>
</dbReference>
<evidence type="ECO:0000256" key="5">
    <source>
        <dbReference type="SAM" id="SignalP"/>
    </source>
</evidence>
<dbReference type="InterPro" id="IPR033121">
    <property type="entry name" value="PEPTIDASE_A1"/>
</dbReference>
<dbReference type="FunFam" id="2.40.70.10:FF:000031">
    <property type="entry name" value="Aspartyl protease AED1"/>
    <property type="match status" value="1"/>
</dbReference>
<dbReference type="EMBL" id="JBAMMX010000016">
    <property type="protein sequence ID" value="KAK6925229.1"/>
    <property type="molecule type" value="Genomic_DNA"/>
</dbReference>
<feature type="region of interest" description="Disordered" evidence="4">
    <location>
        <begin position="55"/>
        <end position="77"/>
    </location>
</feature>
<dbReference type="PANTHER" id="PTHR13683">
    <property type="entry name" value="ASPARTYL PROTEASES"/>
    <property type="match status" value="1"/>
</dbReference>
<keyword evidence="3" id="KW-0645">Protease</keyword>
<feature type="domain" description="Peptidase A1" evidence="6">
    <location>
        <begin position="141"/>
        <end position="475"/>
    </location>
</feature>